<dbReference type="Proteomes" id="UP001162741">
    <property type="component" value="Chromosome"/>
</dbReference>
<dbReference type="EMBL" id="CP107006">
    <property type="protein sequence ID" value="UYQ95430.1"/>
    <property type="molecule type" value="Genomic_DNA"/>
</dbReference>
<dbReference type="GO" id="GO:0016787">
    <property type="term" value="F:hydrolase activity"/>
    <property type="evidence" value="ECO:0007669"/>
    <property type="project" value="UniProtKB-KW"/>
</dbReference>
<keyword evidence="3" id="KW-1185">Reference proteome</keyword>
<accession>A0ABY6J6Y3</accession>
<dbReference type="RefSeq" id="WP_264283168.1">
    <property type="nucleotide sequence ID" value="NZ_CP107006.1"/>
</dbReference>
<dbReference type="InterPro" id="IPR050266">
    <property type="entry name" value="AB_hydrolase_sf"/>
</dbReference>
<protein>
    <submittedName>
        <fullName evidence="2">Alpha/beta fold hydrolase</fullName>
    </submittedName>
</protein>
<evidence type="ECO:0000259" key="1">
    <source>
        <dbReference type="Pfam" id="PF12697"/>
    </source>
</evidence>
<feature type="domain" description="AB hydrolase-1" evidence="1">
    <location>
        <begin position="5"/>
        <end position="211"/>
    </location>
</feature>
<dbReference type="InterPro" id="IPR000073">
    <property type="entry name" value="AB_hydrolase_1"/>
</dbReference>
<gene>
    <name evidence="2" type="ORF">MKQ68_10000</name>
</gene>
<dbReference type="Pfam" id="PF12697">
    <property type="entry name" value="Abhydrolase_6"/>
    <property type="match status" value="1"/>
</dbReference>
<keyword evidence="2" id="KW-0378">Hydrolase</keyword>
<evidence type="ECO:0000313" key="2">
    <source>
        <dbReference type="EMBL" id="UYQ95430.1"/>
    </source>
</evidence>
<name>A0ABY6J6Y3_9BACT</name>
<organism evidence="2 3">
    <name type="scientific">Chitinophaga horti</name>
    <dbReference type="NCBI Taxonomy" id="2920382"/>
    <lineage>
        <taxon>Bacteria</taxon>
        <taxon>Pseudomonadati</taxon>
        <taxon>Bacteroidota</taxon>
        <taxon>Chitinophagia</taxon>
        <taxon>Chitinophagales</taxon>
        <taxon>Chitinophagaceae</taxon>
        <taxon>Chitinophaga</taxon>
    </lineage>
</organism>
<evidence type="ECO:0000313" key="3">
    <source>
        <dbReference type="Proteomes" id="UP001162741"/>
    </source>
</evidence>
<dbReference type="PANTHER" id="PTHR43798">
    <property type="entry name" value="MONOACYLGLYCEROL LIPASE"/>
    <property type="match status" value="1"/>
</dbReference>
<reference evidence="2" key="1">
    <citation type="submission" date="2022-10" db="EMBL/GenBank/DDBJ databases">
        <title>Chitinophaga sp. nov., isolated from soil.</title>
        <authorList>
            <person name="Jeon C.O."/>
        </authorList>
    </citation>
    <scope>NUCLEOTIDE SEQUENCE</scope>
    <source>
        <strain evidence="2">R8</strain>
    </source>
</reference>
<proteinExistence type="predicted"/>
<dbReference type="PANTHER" id="PTHR43798:SF33">
    <property type="entry name" value="HYDROLASE, PUTATIVE (AFU_ORTHOLOGUE AFUA_2G14860)-RELATED"/>
    <property type="match status" value="1"/>
</dbReference>
<sequence>MKTPLILLHGALGAAAQFEKLAKELSDYYEVHVPNLPGHGGTRMPDESFSIALFADALAGYIRTNDLEQPSIFGYSMGGYVAMYLARHFPNMPGNIITLGTKFHWDAPTAARELKMLDPGTIETKVPAFASALATLHAPNDWKEVVHNTALMLEEMGRHNPLSLDDYKDIKSPSLIMLGDRDKMVTLDETAAVYRQLPAAQMAVLPGTPHPIEQVEVELLSGMIGRV</sequence>
<dbReference type="SUPFAM" id="SSF53474">
    <property type="entry name" value="alpha/beta-Hydrolases"/>
    <property type="match status" value="1"/>
</dbReference>
<dbReference type="Gene3D" id="3.40.50.1820">
    <property type="entry name" value="alpha/beta hydrolase"/>
    <property type="match status" value="1"/>
</dbReference>
<dbReference type="InterPro" id="IPR029058">
    <property type="entry name" value="AB_hydrolase_fold"/>
</dbReference>